<keyword evidence="3" id="KW-1185">Reference proteome</keyword>
<evidence type="ECO:0000313" key="3">
    <source>
        <dbReference type="Proteomes" id="UP000474758"/>
    </source>
</evidence>
<organism evidence="2 3">
    <name type="scientific">Paragemmobacter kunshanensis</name>
    <dbReference type="NCBI Taxonomy" id="2583234"/>
    <lineage>
        <taxon>Bacteria</taxon>
        <taxon>Pseudomonadati</taxon>
        <taxon>Pseudomonadota</taxon>
        <taxon>Alphaproteobacteria</taxon>
        <taxon>Rhodobacterales</taxon>
        <taxon>Paracoccaceae</taxon>
        <taxon>Paragemmobacter</taxon>
    </lineage>
</organism>
<dbReference type="PROSITE" id="PS51186">
    <property type="entry name" value="GNAT"/>
    <property type="match status" value="1"/>
</dbReference>
<dbReference type="InterPro" id="IPR000182">
    <property type="entry name" value="GNAT_dom"/>
</dbReference>
<evidence type="ECO:0000259" key="1">
    <source>
        <dbReference type="PROSITE" id="PS51186"/>
    </source>
</evidence>
<feature type="domain" description="N-acetyltransferase" evidence="1">
    <location>
        <begin position="2"/>
        <end position="182"/>
    </location>
</feature>
<dbReference type="RefSeq" id="WP_165054465.1">
    <property type="nucleotide sequence ID" value="NZ_JAALFE010000050.1"/>
</dbReference>
<dbReference type="Gene3D" id="3.40.630.30">
    <property type="match status" value="1"/>
</dbReference>
<dbReference type="AlphaFoldDB" id="A0A6M1U0X4"/>
<dbReference type="InterPro" id="IPR016181">
    <property type="entry name" value="Acyl_CoA_acyltransferase"/>
</dbReference>
<dbReference type="SUPFAM" id="SSF55729">
    <property type="entry name" value="Acyl-CoA N-acyltransferases (Nat)"/>
    <property type="match status" value="1"/>
</dbReference>
<dbReference type="Proteomes" id="UP000474758">
    <property type="component" value="Unassembled WGS sequence"/>
</dbReference>
<protein>
    <recommendedName>
        <fullName evidence="1">N-acetyltransferase domain-containing protein</fullName>
    </recommendedName>
</protein>
<name>A0A6M1U0X4_9RHOB</name>
<gene>
    <name evidence="2" type="ORF">G5V65_21095</name>
</gene>
<sequence>MPVLRPATKQDAATIVTLMDMASHGMARALWAAMTPEGQDPHAFATARAEREQGGFTYRNTRILMSRDAPAGMLMSWPLPPAPLPADDLPVTAIPLQELENLAPRNALYINALAVFPHLRRQGLARFMLDGAGQGPQALITASGNAAALALYHATGFREAARRPARGDAHWQPDFPDWVLLTRP</sequence>
<accession>A0A6M1U0X4</accession>
<dbReference type="Pfam" id="PF00583">
    <property type="entry name" value="Acetyltransf_1"/>
    <property type="match status" value="1"/>
</dbReference>
<dbReference type="EMBL" id="JAALFE010000050">
    <property type="protein sequence ID" value="NGQ93387.1"/>
    <property type="molecule type" value="Genomic_DNA"/>
</dbReference>
<dbReference type="GO" id="GO:0016747">
    <property type="term" value="F:acyltransferase activity, transferring groups other than amino-acyl groups"/>
    <property type="evidence" value="ECO:0007669"/>
    <property type="project" value="InterPro"/>
</dbReference>
<reference evidence="2 3" key="1">
    <citation type="submission" date="2020-02" db="EMBL/GenBank/DDBJ databases">
        <title>Rhodobacter translucens sp. nov., a novel bacterium isolated from activated sludge.</title>
        <authorList>
            <person name="Liu J."/>
        </authorList>
    </citation>
    <scope>NUCLEOTIDE SEQUENCE [LARGE SCALE GENOMIC DNA]</scope>
    <source>
        <strain evidence="2 3">HX-7-19</strain>
    </source>
</reference>
<proteinExistence type="predicted"/>
<comment type="caution">
    <text evidence="2">The sequence shown here is derived from an EMBL/GenBank/DDBJ whole genome shotgun (WGS) entry which is preliminary data.</text>
</comment>
<evidence type="ECO:0000313" key="2">
    <source>
        <dbReference type="EMBL" id="NGQ93387.1"/>
    </source>
</evidence>